<dbReference type="PANTHER" id="PTHR10039">
    <property type="entry name" value="AMELOGENIN"/>
    <property type="match status" value="1"/>
</dbReference>
<reference evidence="5" key="1">
    <citation type="submission" date="2020-09" db="EMBL/GenBank/DDBJ databases">
        <title>Comparative genome analyses of four rice-infecting Rhizoctonia solani isolates reveal extensive enrichment of homogalacturonan modification genes.</title>
        <authorList>
            <person name="Lee D.-Y."/>
            <person name="Jeon J."/>
            <person name="Kim K.-T."/>
            <person name="Cheong K."/>
            <person name="Song H."/>
            <person name="Choi G."/>
            <person name="Ko J."/>
            <person name="Opiyo S.O."/>
            <person name="Zuo S."/>
            <person name="Madhav S."/>
            <person name="Lee Y.-H."/>
            <person name="Wang G.-L."/>
        </authorList>
    </citation>
    <scope>NUCLEOTIDE SEQUENCE</scope>
    <source>
        <strain evidence="5">AG1-IA YN-7</strain>
    </source>
</reference>
<protein>
    <submittedName>
        <fullName evidence="5">WD40 repeat-like protein</fullName>
    </submittedName>
</protein>
<dbReference type="Proteomes" id="UP000650582">
    <property type="component" value="Unassembled WGS sequence"/>
</dbReference>
<gene>
    <name evidence="5" type="ORF">RHS04_01337</name>
</gene>
<dbReference type="Pfam" id="PF24883">
    <property type="entry name" value="NPHP3_N"/>
    <property type="match status" value="1"/>
</dbReference>
<evidence type="ECO:0000256" key="2">
    <source>
        <dbReference type="SAM" id="Coils"/>
    </source>
</evidence>
<dbReference type="EMBL" id="JACYCC010000025">
    <property type="protein sequence ID" value="KAF8684482.1"/>
    <property type="molecule type" value="Genomic_DNA"/>
</dbReference>
<feature type="compositionally biased region" description="Polar residues" evidence="3">
    <location>
        <begin position="1133"/>
        <end position="1142"/>
    </location>
</feature>
<name>A0A8H7LN73_9AGAM</name>
<feature type="region of interest" description="Disordered" evidence="3">
    <location>
        <begin position="1118"/>
        <end position="1156"/>
    </location>
</feature>
<dbReference type="PANTHER" id="PTHR10039:SF16">
    <property type="entry name" value="GPI INOSITOL-DEACYLASE"/>
    <property type="match status" value="1"/>
</dbReference>
<sequence length="1351" mass="150609">MLLKLEHSAKSFPPLYAAVREITACTSNINESAQLLEECKQQAEEVDVLKQLVRELQIDSGAAEDERDRILGHIEEAFGTDKRDFRGKTLQMFELKRRRRCTETQFRQLQVEAIKILRKDLRMQSQMSLLQRLSPVERARYNSSDLSVLEQLGLLEEGLTTLREELNDWAHDQGSSKIYWVTGVDKTKVVYDLCKRLDKSGKLGASFFCSANSPSCGDCRRIVPTIAYQLARNSSEFRSYICDLLQNDPDIGTLNVGQQLNALIPDWSHFGPTDETTVVVIDALDECKSRNEVDLIIKALLSRDKPLPFKVLVTSRHVPAQLDKVLEGGGLPPSLIRLNNCSSHYPTQSVQRRSTQTAGCARLTTPKTHVDALSQEHTHTEPPGMSGQTTLENILVKAERNRSQQEMDLTSVRSGIVAENFSSTRSFDRSVVGSMTKSSFFQQLGIIVSLNKHLHKTYRFLRTHDRKHPERPRLRTQVTLSGSPDRRLPFVSRKVREVVSKSENQNYCEHIERWREIMLSNLRAIPPRFPVAADQPRIVVNTKEVKVMIKSLIPTGNYTPGAQLPSPALSELNLCTSVPLPTQAARSQGREIGISHALSGFQPLEHWCYLAVGLICRLSADTWTRKISAAFTPALSQAKVLRFRSPPSNTYAPKNFPLVNYRIYMDTCIHISDEPTIRILSLDKVISDTHAHVADISSSNPMENHPSRSYYPSSAISFSCRVNDERGHSIMPLSIRQTVLLSVIYNSNMPIGELCRFISISYNWPKSTVTILGPFATRALLLELMRRGNKSQLAYLGARVDFDANILSRYFSEHFYALARATETFRVSMGRDCHESSRVAITMDAGLLLSLEPGSTTSGYPGTVFPPSSGDPSGVPKFDNKRLDDVSRTMLKVGSRGWGSLQATPSLKHCFGRHQENMTKLRRPQTVVKQEEDESVLRWIECKALLLTIWKDIPAVPCVASRRAWALAHGVDPARVHSWFKSKKAVRMRNGLKYHPDDNYSLQSEDVVAEDSSSIPPVPSLDQLSSPRYLPMSSPSPQTPMDMVDDCPATLPSIRTLEKAQIAYSKPLEAWDSTPHPPPLFHSTHFGGVKNQLTEEVKLTDRPAPSSQKKRKVVLRVVPETEDRSSRGPRQCAKNSNPTTRLAQPKKRGRRKKVPKVEITDTENEISAPHQPQPQLGMDQTCSVMILPPGLPAGFHNSPYIAYIHPSMAFGNGMTMAAAPHLSSQPFGNMMYNPFTGAPLFNNPLMHSPNLQIQPHQSMLFNGGSDPGFPGQMLPQVPVLPSLGSDLNAPGNAIVPSMDQASFFGNPQNYPSGMPIDAGAVSQTPLEPMVSMLDFLNEPLSAGWTYPSLSA</sequence>
<feature type="domain" description="Nephrocystin 3-like N-terminal" evidence="4">
    <location>
        <begin position="164"/>
        <end position="316"/>
    </location>
</feature>
<keyword evidence="2" id="KW-0175">Coiled coil</keyword>
<proteinExistence type="predicted"/>
<accession>A0A8H7LN73</accession>
<evidence type="ECO:0000256" key="3">
    <source>
        <dbReference type="SAM" id="MobiDB-lite"/>
    </source>
</evidence>
<evidence type="ECO:0000256" key="1">
    <source>
        <dbReference type="ARBA" id="ARBA00022737"/>
    </source>
</evidence>
<organism evidence="5 6">
    <name type="scientific">Rhizoctonia solani</name>
    <dbReference type="NCBI Taxonomy" id="456999"/>
    <lineage>
        <taxon>Eukaryota</taxon>
        <taxon>Fungi</taxon>
        <taxon>Dikarya</taxon>
        <taxon>Basidiomycota</taxon>
        <taxon>Agaricomycotina</taxon>
        <taxon>Agaricomycetes</taxon>
        <taxon>Cantharellales</taxon>
        <taxon>Ceratobasidiaceae</taxon>
        <taxon>Rhizoctonia</taxon>
    </lineage>
</organism>
<keyword evidence="1" id="KW-0677">Repeat</keyword>
<evidence type="ECO:0000313" key="5">
    <source>
        <dbReference type="EMBL" id="KAF8684482.1"/>
    </source>
</evidence>
<comment type="caution">
    <text evidence="5">The sequence shown here is derived from an EMBL/GenBank/DDBJ whole genome shotgun (WGS) entry which is preliminary data.</text>
</comment>
<feature type="coiled-coil region" evidence="2">
    <location>
        <begin position="32"/>
        <end position="59"/>
    </location>
</feature>
<dbReference type="InterPro" id="IPR056884">
    <property type="entry name" value="NPHP3-like_N"/>
</dbReference>
<feature type="compositionally biased region" description="Basic residues" evidence="3">
    <location>
        <begin position="1144"/>
        <end position="1154"/>
    </location>
</feature>
<evidence type="ECO:0000313" key="6">
    <source>
        <dbReference type="Proteomes" id="UP000650582"/>
    </source>
</evidence>
<evidence type="ECO:0000259" key="4">
    <source>
        <dbReference type="Pfam" id="PF24883"/>
    </source>
</evidence>